<dbReference type="PANTHER" id="PTHR47926">
    <property type="entry name" value="PENTATRICOPEPTIDE REPEAT-CONTAINING PROTEIN"/>
    <property type="match status" value="1"/>
</dbReference>
<dbReference type="PANTHER" id="PTHR47926:SF500">
    <property type="entry name" value="REPEAT-CONTAINING PROTEIN, PUTATIVE-RELATED"/>
    <property type="match status" value="1"/>
</dbReference>
<dbReference type="InterPro" id="IPR046960">
    <property type="entry name" value="PPR_At4g14850-like_plant"/>
</dbReference>
<evidence type="ECO:0000256" key="2">
    <source>
        <dbReference type="PROSITE-ProRule" id="PRU00708"/>
    </source>
</evidence>
<evidence type="ECO:0008006" key="5">
    <source>
        <dbReference type="Google" id="ProtNLM"/>
    </source>
</evidence>
<organism evidence="3 4">
    <name type="scientific">Prunus armeniaca</name>
    <name type="common">Apricot</name>
    <name type="synonym">Armeniaca vulgaris</name>
    <dbReference type="NCBI Taxonomy" id="36596"/>
    <lineage>
        <taxon>Eukaryota</taxon>
        <taxon>Viridiplantae</taxon>
        <taxon>Streptophyta</taxon>
        <taxon>Embryophyta</taxon>
        <taxon>Tracheophyta</taxon>
        <taxon>Spermatophyta</taxon>
        <taxon>Magnoliopsida</taxon>
        <taxon>eudicotyledons</taxon>
        <taxon>Gunneridae</taxon>
        <taxon>Pentapetalae</taxon>
        <taxon>rosids</taxon>
        <taxon>fabids</taxon>
        <taxon>Rosales</taxon>
        <taxon>Rosaceae</taxon>
        <taxon>Amygdaloideae</taxon>
        <taxon>Amygdaleae</taxon>
        <taxon>Prunus</taxon>
    </lineage>
</organism>
<dbReference type="EMBL" id="CAEKDK010000005">
    <property type="protein sequence ID" value="CAB4280715.1"/>
    <property type="molecule type" value="Genomic_DNA"/>
</dbReference>
<keyword evidence="1" id="KW-0677">Repeat</keyword>
<name>A0A6J5UZX6_PRUAR</name>
<feature type="repeat" description="PPR" evidence="2">
    <location>
        <begin position="78"/>
        <end position="112"/>
    </location>
</feature>
<dbReference type="Gene3D" id="1.25.40.10">
    <property type="entry name" value="Tetratricopeptide repeat domain"/>
    <property type="match status" value="2"/>
</dbReference>
<dbReference type="InterPro" id="IPR002885">
    <property type="entry name" value="PPR_rpt"/>
</dbReference>
<protein>
    <recommendedName>
        <fullName evidence="5">Pentatricopeptide repeat-containing protein</fullName>
    </recommendedName>
</protein>
<evidence type="ECO:0000256" key="1">
    <source>
        <dbReference type="ARBA" id="ARBA00022737"/>
    </source>
</evidence>
<dbReference type="PROSITE" id="PS51375">
    <property type="entry name" value="PPR"/>
    <property type="match status" value="3"/>
</dbReference>
<dbReference type="Pfam" id="PF13041">
    <property type="entry name" value="PPR_2"/>
    <property type="match status" value="1"/>
</dbReference>
<dbReference type="GO" id="GO:0003723">
    <property type="term" value="F:RNA binding"/>
    <property type="evidence" value="ECO:0007669"/>
    <property type="project" value="InterPro"/>
</dbReference>
<proteinExistence type="predicted"/>
<reference evidence="3 4" key="1">
    <citation type="submission" date="2020-05" db="EMBL/GenBank/DDBJ databases">
        <authorList>
            <person name="Campoy J."/>
            <person name="Schneeberger K."/>
            <person name="Spophaly S."/>
        </authorList>
    </citation>
    <scope>NUCLEOTIDE SEQUENCE [LARGE SCALE GENOMIC DNA]</scope>
    <source>
        <strain evidence="3">PruArmRojPasFocal</strain>
    </source>
</reference>
<dbReference type="GO" id="GO:0009451">
    <property type="term" value="P:RNA modification"/>
    <property type="evidence" value="ECO:0007669"/>
    <property type="project" value="InterPro"/>
</dbReference>
<sequence>MLRTEIKPDNFTYACIIRACSESFYLEGLKLVHCGVTVSGLGLDSICSSALVTAYSKLGLVDEASRVFYGIPQQDLPDLVTWSALITGYSQSGDCGKALFFFKDLNMEGKKADSILIASVLAAVAQIGNVGPGCEIHAYVLRHGLESHVMISSALIVMYSKCSFLGMGTHVFEIMPEKNIISYNSLILGLGLHGLASEAFRVFDEILRNGLKPDEYTFTALLGACCHAGLVKDGREIFRIMKD</sequence>
<feature type="repeat" description="PPR" evidence="2">
    <location>
        <begin position="214"/>
        <end position="243"/>
    </location>
</feature>
<gene>
    <name evidence="3" type="ORF">CURHAP_LOCUS33647</name>
</gene>
<dbReference type="Proteomes" id="UP000507222">
    <property type="component" value="Unassembled WGS sequence"/>
</dbReference>
<evidence type="ECO:0000313" key="3">
    <source>
        <dbReference type="EMBL" id="CAB4280715.1"/>
    </source>
</evidence>
<dbReference type="NCBIfam" id="TIGR00756">
    <property type="entry name" value="PPR"/>
    <property type="match status" value="2"/>
</dbReference>
<evidence type="ECO:0000313" key="4">
    <source>
        <dbReference type="Proteomes" id="UP000507222"/>
    </source>
</evidence>
<dbReference type="FunFam" id="1.25.40.10:FF:000144">
    <property type="entry name" value="Pentatricopeptide repeat-containing protein, mitochondrial"/>
    <property type="match status" value="1"/>
</dbReference>
<feature type="repeat" description="PPR" evidence="2">
    <location>
        <begin position="179"/>
        <end position="213"/>
    </location>
</feature>
<accession>A0A6J5UZX6</accession>
<dbReference type="Pfam" id="PF01535">
    <property type="entry name" value="PPR"/>
    <property type="match status" value="2"/>
</dbReference>
<dbReference type="AlphaFoldDB" id="A0A6J5UZX6"/>
<dbReference type="InterPro" id="IPR011990">
    <property type="entry name" value="TPR-like_helical_dom_sf"/>
</dbReference>